<gene>
    <name evidence="1" type="ORF">DWW10_00200</name>
</gene>
<sequence>MWKWEEIKVNPFIPPFLSYALGYHFSPALNKNTMKLANIFGLICLSAFLVNCSDDSAPVEPDIPDTSEVVDAQYQVAQLAITTENAAPIISKDKKDYVNCTLTIESKKEEWNYTGTGRIRGRGNSTWLWYPKKPYRIKLDKKSEILGLATEKDWVLLANYRDPTHMMNTFTFIAGQQLELPYINHSRYVEVTLNGDYIGLYQLTEQVEQGSSRVAVDDEQGMLISLDADDGPELNPDGGDNFWSTVYKMPICVKYPEDATTNQLKVVQNDFARLEQSIYECNYEATSKLMNIASFIDYMLIQELVYNVEVDAPRSIYMHKDKEGLWTMGPLWDFDAGFDFDWGTMYTGHNFFTSYRELVLGTDPANHIGGYYVPSFFTDLFKNKHFVSEYKARWQTIRDKIMSDFWEETNIFVTSCSEAMKRNAERWPIDKDYQTEISRMKQWLQQRTDYLDTVIKNYPSGTK</sequence>
<dbReference type="PANTHER" id="PTHR40050:SF1">
    <property type="entry name" value="INNER SPORE COAT PROTEIN H"/>
    <property type="match status" value="1"/>
</dbReference>
<keyword evidence="1" id="KW-0167">Capsid protein</keyword>
<dbReference type="PANTHER" id="PTHR40050">
    <property type="entry name" value="INNER SPORE COAT PROTEIN H"/>
    <property type="match status" value="1"/>
</dbReference>
<accession>A0A412YKW4</accession>
<protein>
    <submittedName>
        <fullName evidence="1">Spore coat protein CotH</fullName>
    </submittedName>
</protein>
<reference evidence="1 2" key="1">
    <citation type="submission" date="2018-08" db="EMBL/GenBank/DDBJ databases">
        <title>A genome reference for cultivated species of the human gut microbiota.</title>
        <authorList>
            <person name="Zou Y."/>
            <person name="Xue W."/>
            <person name="Luo G."/>
        </authorList>
    </citation>
    <scope>NUCLEOTIDE SEQUENCE [LARGE SCALE GENOMIC DNA]</scope>
    <source>
        <strain evidence="1 2">AF14-32</strain>
    </source>
</reference>
<dbReference type="Proteomes" id="UP000283850">
    <property type="component" value="Unassembled WGS sequence"/>
</dbReference>
<evidence type="ECO:0000313" key="1">
    <source>
        <dbReference type="EMBL" id="RGV58107.1"/>
    </source>
</evidence>
<dbReference type="AlphaFoldDB" id="A0A412YKW4"/>
<evidence type="ECO:0000313" key="2">
    <source>
        <dbReference type="Proteomes" id="UP000283850"/>
    </source>
</evidence>
<comment type="caution">
    <text evidence="1">The sequence shown here is derived from an EMBL/GenBank/DDBJ whole genome shotgun (WGS) entry which is preliminary data.</text>
</comment>
<name>A0A412YKW4_9BACE</name>
<organism evidence="1 2">
    <name type="scientific">Bacteroides intestinalis</name>
    <dbReference type="NCBI Taxonomy" id="329854"/>
    <lineage>
        <taxon>Bacteria</taxon>
        <taxon>Pseudomonadati</taxon>
        <taxon>Bacteroidota</taxon>
        <taxon>Bacteroidia</taxon>
        <taxon>Bacteroidales</taxon>
        <taxon>Bacteroidaceae</taxon>
        <taxon>Bacteroides</taxon>
    </lineage>
</organism>
<dbReference type="Pfam" id="PF08757">
    <property type="entry name" value="CotH"/>
    <property type="match status" value="1"/>
</dbReference>
<proteinExistence type="predicted"/>
<dbReference type="InterPro" id="IPR014867">
    <property type="entry name" value="Spore_coat_CotH_CotH2/3/7"/>
</dbReference>
<keyword evidence="1" id="KW-0946">Virion</keyword>
<dbReference type="EMBL" id="QRZF01000001">
    <property type="protein sequence ID" value="RGV58107.1"/>
    <property type="molecule type" value="Genomic_DNA"/>
</dbReference>